<dbReference type="InterPro" id="IPR011664">
    <property type="entry name" value="Abi_system_AbiD/AbiF-like"/>
</dbReference>
<dbReference type="Pfam" id="PF07751">
    <property type="entry name" value="Abi_2"/>
    <property type="match status" value="1"/>
</dbReference>
<name>A0A9W3Z0V9_LACJH</name>
<reference evidence="1 2" key="1">
    <citation type="submission" date="2018-10" db="EMBL/GenBank/DDBJ databases">
        <title>Complete genome sequencing of Lactobacillus johnsonii ZLJ010.</title>
        <authorList>
            <person name="Zhang W."/>
            <person name="Ji H."/>
            <person name="Wang J."/>
            <person name="Zhang D."/>
            <person name="Liu H."/>
            <person name="Wang S."/>
            <person name="Wang Y."/>
        </authorList>
    </citation>
    <scope>NUCLEOTIDE SEQUENCE [LARGE SCALE GENOMIC DNA]</scope>
    <source>
        <strain evidence="1 2">ZLJ010</strain>
    </source>
</reference>
<protein>
    <submittedName>
        <fullName evidence="1">Abi family protein</fullName>
    </submittedName>
</protein>
<proteinExistence type="predicted"/>
<evidence type="ECO:0000313" key="1">
    <source>
        <dbReference type="EMBL" id="AZZ67532.1"/>
    </source>
</evidence>
<organism evidence="1 2">
    <name type="scientific">Lactobacillus johnsonii</name>
    <dbReference type="NCBI Taxonomy" id="33959"/>
    <lineage>
        <taxon>Bacteria</taxon>
        <taxon>Bacillati</taxon>
        <taxon>Bacillota</taxon>
        <taxon>Bacilli</taxon>
        <taxon>Lactobacillales</taxon>
        <taxon>Lactobacillaceae</taxon>
        <taxon>Lactobacillus</taxon>
    </lineage>
</organism>
<dbReference type="EMBL" id="CP032680">
    <property type="protein sequence ID" value="AZZ67532.1"/>
    <property type="molecule type" value="Genomic_DNA"/>
</dbReference>
<accession>A0A9W3Z0V9</accession>
<dbReference type="Proteomes" id="UP000283758">
    <property type="component" value="Chromosome"/>
</dbReference>
<evidence type="ECO:0000313" key="2">
    <source>
        <dbReference type="Proteomes" id="UP000283758"/>
    </source>
</evidence>
<dbReference type="AlphaFoldDB" id="A0A9W3Z0V9"/>
<gene>
    <name evidence="1" type="ORF">D7321_05250</name>
</gene>
<dbReference type="RefSeq" id="WP_127835735.1">
    <property type="nucleotide sequence ID" value="NZ_CP032680.1"/>
</dbReference>
<sequence length="326" mass="38428">MNDKPFLTINKQIELLEKRGLLFQDKEAAKNNLLSYGYYEIINGYKDCFLDNSLDEEDKFKSGITFEHIFQLFTLDRNIRSEVMSALETFEANLRQALAYTVAEQISEEQTKYLNRRNYATGKKQFNKSLHKEIYPIDALLHILKGITYANSEPYKHYREEHSNIPPWIIVKKLNFGNLIWWYRLLKAPQKRIVTSRMTGLDVAILEEVKEFEEGYSSLLSLYLDYRNTAAHGGRIYNHFSKKRALPYNPLIHRIIEVSSADYRNGKGQSRLGTLIKTLQFSRDQTAYNELSVGCRFYIERYLKFNPDEKEFICNQAELDDKFFIR</sequence>